<geneLocation type="plasmid" evidence="5 6">
    <name>unnamed1</name>
</geneLocation>
<protein>
    <recommendedName>
        <fullName evidence="1">propane 2-monooxygenase</fullName>
        <ecNumber evidence="1">1.14.13.227</ecNumber>
    </recommendedName>
</protein>
<dbReference type="InterPro" id="IPR003430">
    <property type="entry name" value="Phenol_Hydrox"/>
</dbReference>
<dbReference type="EMBL" id="CP059895">
    <property type="protein sequence ID" value="QNJ96484.1"/>
    <property type="molecule type" value="Genomic_DNA"/>
</dbReference>
<evidence type="ECO:0000313" key="5">
    <source>
        <dbReference type="EMBL" id="QNJ96484.1"/>
    </source>
</evidence>
<gene>
    <name evidence="5" type="ORF">HZU40_33645</name>
</gene>
<reference evidence="5 6" key="1">
    <citation type="submission" date="2020-07" db="EMBL/GenBank/DDBJ databases">
        <title>Draft genome sequence of four isobutane-metabolizing strains capable of cometabolically degrading diverse ether contaminants.</title>
        <authorList>
            <person name="Chen W."/>
            <person name="Faulkner N."/>
            <person name="Smith C."/>
            <person name="Hyman M."/>
        </authorList>
    </citation>
    <scope>NUCLEOTIDE SEQUENCE [LARGE SCALE GENOMIC DNA]</scope>
    <source>
        <strain evidence="5 6">2A</strain>
        <plasmid evidence="5 6">unnamed1</plasmid>
    </source>
</reference>
<organism evidence="5 6">
    <name type="scientific">Mycolicibacterium fluoranthenivorans</name>
    <dbReference type="NCBI Taxonomy" id="258505"/>
    <lineage>
        <taxon>Bacteria</taxon>
        <taxon>Bacillati</taxon>
        <taxon>Actinomycetota</taxon>
        <taxon>Actinomycetes</taxon>
        <taxon>Mycobacteriales</taxon>
        <taxon>Mycobacteriaceae</taxon>
        <taxon>Mycolicibacterium</taxon>
    </lineage>
</organism>
<dbReference type="AlphaFoldDB" id="A0A7G8PQ68"/>
<keyword evidence="3 5" id="KW-0503">Monooxygenase</keyword>
<evidence type="ECO:0000256" key="1">
    <source>
        <dbReference type="ARBA" id="ARBA00012710"/>
    </source>
</evidence>
<dbReference type="CDD" id="cd01057">
    <property type="entry name" value="AAMH_A"/>
    <property type="match status" value="1"/>
</dbReference>
<dbReference type="KEGG" id="mflu:HZU40_33645"/>
<keyword evidence="2" id="KW-0560">Oxidoreductase</keyword>
<dbReference type="SUPFAM" id="SSF47240">
    <property type="entry name" value="Ferritin-like"/>
    <property type="match status" value="1"/>
</dbReference>
<dbReference type="Pfam" id="PF02332">
    <property type="entry name" value="Phenol_Hydrox"/>
    <property type="match status" value="1"/>
</dbReference>
<accession>A0A7G8PQ68</accession>
<evidence type="ECO:0000313" key="6">
    <source>
        <dbReference type="Proteomes" id="UP000515498"/>
    </source>
</evidence>
<evidence type="ECO:0000256" key="3">
    <source>
        <dbReference type="ARBA" id="ARBA00023033"/>
    </source>
</evidence>
<evidence type="ECO:0000256" key="2">
    <source>
        <dbReference type="ARBA" id="ARBA00023002"/>
    </source>
</evidence>
<dbReference type="InterPro" id="IPR009078">
    <property type="entry name" value="Ferritin-like_SF"/>
</dbReference>
<dbReference type="GO" id="GO:0004497">
    <property type="term" value="F:monooxygenase activity"/>
    <property type="evidence" value="ECO:0007669"/>
    <property type="project" value="UniProtKB-KW"/>
</dbReference>
<dbReference type="EC" id="1.14.13.227" evidence="1"/>
<dbReference type="Proteomes" id="UP000515498">
    <property type="component" value="Plasmid unnamed1"/>
</dbReference>
<comment type="catalytic activity">
    <reaction evidence="4">
        <text>propane + NADH + O2 + H(+) = propan-2-ol + NAD(+) + H2O</text>
        <dbReference type="Rhea" id="RHEA:49992"/>
        <dbReference type="ChEBI" id="CHEBI:15377"/>
        <dbReference type="ChEBI" id="CHEBI:15378"/>
        <dbReference type="ChEBI" id="CHEBI:15379"/>
        <dbReference type="ChEBI" id="CHEBI:17824"/>
        <dbReference type="ChEBI" id="CHEBI:32879"/>
        <dbReference type="ChEBI" id="CHEBI:57540"/>
        <dbReference type="ChEBI" id="CHEBI:57945"/>
        <dbReference type="EC" id="1.14.13.227"/>
    </reaction>
</comment>
<sequence>MTASVTTQHEKIKSFDWEPSYFHRDALYPTKYKIPPKTKDPFRTLVREYVGMEEEKDDRQYGALEDALSRMNNSAQAEPRFMEIMKPVLALVDFGEYAAMKCTAMLVDTVENPELRQGYLAQMIDEVRHTNQEAYLMRYFAKHAPDPAGFNSGFQTRAADPIGRPGRAVFEAFMNDDPITNALNLQVVAETAYTNPLFVAVTEVAAANGDQATPSVFLSIQSDEARHMANGYSTLAAVLSEPENLPMLQEDFDTAFWRQHSFLDNFQGAVYDYFSKVRLKSYKEYWDQWIWDDWAGSYIERLEPFGLKVPRWIHDAKRHVEWGGHSAAMVSAALWPVHAWRSDYMTDEDFAYLEEKYPGWEQHFGPFWTAYREMGDPRKGHLALELFPAMPPICRTCQMPCVFPRPDINEVRLSIDAAGQRHAFCSEACQHIFRQAPQRHTGMTWWEVNDGIELARYIEDNGLLRSDGRTLMGQPHVHTEERWLWTIEDIRRTGIVIQDPLKAMPADAFAADI</sequence>
<evidence type="ECO:0000256" key="4">
    <source>
        <dbReference type="ARBA" id="ARBA00048941"/>
    </source>
</evidence>
<name>A0A7G8PQ68_9MYCO</name>
<dbReference type="RefSeq" id="WP_187099575.1">
    <property type="nucleotide sequence ID" value="NZ_CP059895.1"/>
</dbReference>
<dbReference type="Gene3D" id="1.10.620.20">
    <property type="entry name" value="Ribonucleotide Reductase, subunit A"/>
    <property type="match status" value="1"/>
</dbReference>
<keyword evidence="5" id="KW-0614">Plasmid</keyword>
<proteinExistence type="predicted"/>
<dbReference type="InterPro" id="IPR012348">
    <property type="entry name" value="RNR-like"/>
</dbReference>